<dbReference type="PANTHER" id="PTHR30126:SF40">
    <property type="entry name" value="HTH-TYPE TRANSCRIPTIONAL REGULATOR GLTR"/>
    <property type="match status" value="1"/>
</dbReference>
<dbReference type="EMBL" id="QUOU01000001">
    <property type="protein sequence ID" value="REL27122.1"/>
    <property type="molecule type" value="Genomic_DNA"/>
</dbReference>
<evidence type="ECO:0000313" key="7">
    <source>
        <dbReference type="Proteomes" id="UP000256478"/>
    </source>
</evidence>
<evidence type="ECO:0000256" key="3">
    <source>
        <dbReference type="ARBA" id="ARBA00023125"/>
    </source>
</evidence>
<dbReference type="GO" id="GO:0000976">
    <property type="term" value="F:transcription cis-regulatory region binding"/>
    <property type="evidence" value="ECO:0007669"/>
    <property type="project" value="TreeGrafter"/>
</dbReference>
<keyword evidence="3" id="KW-0238">DNA-binding</keyword>
<comment type="caution">
    <text evidence="6">The sequence shown here is derived from an EMBL/GenBank/DDBJ whole genome shotgun (WGS) entry which is preliminary data.</text>
</comment>
<keyword evidence="4" id="KW-0804">Transcription</keyword>
<dbReference type="PROSITE" id="PS50931">
    <property type="entry name" value="HTH_LYSR"/>
    <property type="match status" value="1"/>
</dbReference>
<dbReference type="PANTHER" id="PTHR30126">
    <property type="entry name" value="HTH-TYPE TRANSCRIPTIONAL REGULATOR"/>
    <property type="match status" value="1"/>
</dbReference>
<organism evidence="6 7">
    <name type="scientific">Thalassotalea euphylliae</name>
    <dbReference type="NCBI Taxonomy" id="1655234"/>
    <lineage>
        <taxon>Bacteria</taxon>
        <taxon>Pseudomonadati</taxon>
        <taxon>Pseudomonadota</taxon>
        <taxon>Gammaproteobacteria</taxon>
        <taxon>Alteromonadales</taxon>
        <taxon>Colwelliaceae</taxon>
        <taxon>Thalassotalea</taxon>
    </lineage>
</organism>
<dbReference type="Proteomes" id="UP000256478">
    <property type="component" value="Unassembled WGS sequence"/>
</dbReference>
<dbReference type="InterPro" id="IPR000847">
    <property type="entry name" value="LysR_HTH_N"/>
</dbReference>
<dbReference type="AlphaFoldDB" id="A0A3E0TT26"/>
<keyword evidence="2" id="KW-0805">Transcription regulation</keyword>
<dbReference type="GO" id="GO:0003700">
    <property type="term" value="F:DNA-binding transcription factor activity"/>
    <property type="evidence" value="ECO:0007669"/>
    <property type="project" value="InterPro"/>
</dbReference>
<dbReference type="InterPro" id="IPR005119">
    <property type="entry name" value="LysR_subst-bd"/>
</dbReference>
<dbReference type="SUPFAM" id="SSF53850">
    <property type="entry name" value="Periplasmic binding protein-like II"/>
    <property type="match status" value="1"/>
</dbReference>
<dbReference type="InterPro" id="IPR036388">
    <property type="entry name" value="WH-like_DNA-bd_sf"/>
</dbReference>
<dbReference type="OrthoDB" id="9785974at2"/>
<evidence type="ECO:0000256" key="2">
    <source>
        <dbReference type="ARBA" id="ARBA00023015"/>
    </source>
</evidence>
<protein>
    <submittedName>
        <fullName evidence="6">LysR family transcriptional regulator</fullName>
    </submittedName>
</protein>
<evidence type="ECO:0000256" key="4">
    <source>
        <dbReference type="ARBA" id="ARBA00023163"/>
    </source>
</evidence>
<comment type="similarity">
    <text evidence="1">Belongs to the LysR transcriptional regulatory family.</text>
</comment>
<gene>
    <name evidence="6" type="ORF">DXX93_11465</name>
</gene>
<dbReference type="Gene3D" id="3.40.190.10">
    <property type="entry name" value="Periplasmic binding protein-like II"/>
    <property type="match status" value="2"/>
</dbReference>
<dbReference type="Pfam" id="PF03466">
    <property type="entry name" value="LysR_substrate"/>
    <property type="match status" value="1"/>
</dbReference>
<dbReference type="Gene3D" id="1.10.10.10">
    <property type="entry name" value="Winged helix-like DNA-binding domain superfamily/Winged helix DNA-binding domain"/>
    <property type="match status" value="1"/>
</dbReference>
<dbReference type="Pfam" id="PF00126">
    <property type="entry name" value="HTH_1"/>
    <property type="match status" value="1"/>
</dbReference>
<dbReference type="InterPro" id="IPR036390">
    <property type="entry name" value="WH_DNA-bd_sf"/>
</dbReference>
<feature type="domain" description="HTH lysR-type" evidence="5">
    <location>
        <begin position="31"/>
        <end position="88"/>
    </location>
</feature>
<dbReference type="SUPFAM" id="SSF46785">
    <property type="entry name" value="Winged helix' DNA-binding domain"/>
    <property type="match status" value="1"/>
</dbReference>
<sequence length="313" mass="35406">MAITGFNSLTQLNLLSACSSFFHVYLDNMKLNTDRLNAFYQVALDKNFCQAADNLFITQSALSQRVLKLEQELGTSLLIRSPEGIGLTEQGKILFEYVSDLQAREQDVLNQVTGRSAIANGIIRVGAFSSVMRSVIMPSLLPLINSPHQLKVEFFSRELRELPHLLLSGEVDFIVVDAEFTDPRLQFQLLGHETLVHIRSKVSEHRLDPPIFLDHDAHDVTTFNFFDSQGMADFEFDRCFYDDVYGLIDGVRLGFGEAVVSEHIIKDSDDFEIVSHTKTVTSPVILCYVKNRYMSALQKQVIGHLQQNAPRYL</sequence>
<reference evidence="6 7" key="1">
    <citation type="submission" date="2018-08" db="EMBL/GenBank/DDBJ databases">
        <title>Thalassotalea euphylliae genome.</title>
        <authorList>
            <person name="Summers S."/>
            <person name="Rice S.A."/>
            <person name="Freckelton M.L."/>
            <person name="Nedved B.T."/>
            <person name="Hadfield M.G."/>
        </authorList>
    </citation>
    <scope>NUCLEOTIDE SEQUENCE [LARGE SCALE GENOMIC DNA]</scope>
    <source>
        <strain evidence="6 7">H1</strain>
    </source>
</reference>
<proteinExistence type="inferred from homology"/>
<name>A0A3E0TT26_9GAMM</name>
<accession>A0A3E0TT26</accession>
<evidence type="ECO:0000313" key="6">
    <source>
        <dbReference type="EMBL" id="REL27122.1"/>
    </source>
</evidence>
<dbReference type="PRINTS" id="PR00039">
    <property type="entry name" value="HTHLYSR"/>
</dbReference>
<evidence type="ECO:0000259" key="5">
    <source>
        <dbReference type="PROSITE" id="PS50931"/>
    </source>
</evidence>
<evidence type="ECO:0000256" key="1">
    <source>
        <dbReference type="ARBA" id="ARBA00009437"/>
    </source>
</evidence>
<dbReference type="CDD" id="cd05466">
    <property type="entry name" value="PBP2_LTTR_substrate"/>
    <property type="match status" value="1"/>
</dbReference>